<dbReference type="EMBL" id="CP011454">
    <property type="protein sequence ID" value="AMW03923.1"/>
    <property type="molecule type" value="Genomic_DNA"/>
</dbReference>
<dbReference type="InterPro" id="IPR010502">
    <property type="entry name" value="Carb-bd_dom_fam9"/>
</dbReference>
<keyword evidence="5" id="KW-1185">Reference proteome</keyword>
<dbReference type="GO" id="GO:0030246">
    <property type="term" value="F:carbohydrate binding"/>
    <property type="evidence" value="ECO:0007669"/>
    <property type="project" value="InterPro"/>
</dbReference>
<dbReference type="RefSeq" id="WP_026849201.1">
    <property type="nucleotide sequence ID" value="NZ_CP011454.1"/>
</dbReference>
<evidence type="ECO:0000259" key="3">
    <source>
        <dbReference type="Pfam" id="PF19313"/>
    </source>
</evidence>
<dbReference type="KEGG" id="gph:GEMMAAP_01840"/>
<reference evidence="4 5" key="2">
    <citation type="journal article" date="2016" name="Environ. Microbiol. Rep.">
        <title>Metagenomic evidence for the presence of phototrophic Gemmatimonadetes bacteria in diverse environments.</title>
        <authorList>
            <person name="Zeng Y."/>
            <person name="Baumbach J."/>
            <person name="Barbosa E.G."/>
            <person name="Azevedo V."/>
            <person name="Zhang C."/>
            <person name="Koblizek M."/>
        </authorList>
    </citation>
    <scope>NUCLEOTIDE SEQUENCE [LARGE SCALE GENOMIC DNA]</scope>
    <source>
        <strain evidence="4 5">AP64</strain>
    </source>
</reference>
<organism evidence="4 5">
    <name type="scientific">Gemmatimonas phototrophica</name>
    <dbReference type="NCBI Taxonomy" id="1379270"/>
    <lineage>
        <taxon>Bacteria</taxon>
        <taxon>Pseudomonadati</taxon>
        <taxon>Gemmatimonadota</taxon>
        <taxon>Gemmatimonadia</taxon>
        <taxon>Gemmatimonadales</taxon>
        <taxon>Gemmatimonadaceae</taxon>
        <taxon>Gemmatimonas</taxon>
    </lineage>
</organism>
<feature type="domain" description="DUF5916" evidence="3">
    <location>
        <begin position="255"/>
        <end position="858"/>
    </location>
</feature>
<protein>
    <submittedName>
        <fullName evidence="4">Uncharacterized protein</fullName>
    </submittedName>
</protein>
<dbReference type="STRING" id="1379270.GEMMAAP_01840"/>
<reference evidence="4 5" key="1">
    <citation type="journal article" date="2014" name="Proc. Natl. Acad. Sci. U.S.A.">
        <title>Functional type 2 photosynthetic reaction centers found in the rare bacterial phylum Gemmatimonadetes.</title>
        <authorList>
            <person name="Zeng Y."/>
            <person name="Feng F."/>
            <person name="Medova H."/>
            <person name="Dean J."/>
            <person name="Koblizek M."/>
        </authorList>
    </citation>
    <scope>NUCLEOTIDE SEQUENCE [LARGE SCALE GENOMIC DNA]</scope>
    <source>
        <strain evidence="4 5">AP64</strain>
    </source>
</reference>
<evidence type="ECO:0000256" key="1">
    <source>
        <dbReference type="SAM" id="SignalP"/>
    </source>
</evidence>
<dbReference type="OrthoDB" id="9786766at2"/>
<dbReference type="GO" id="GO:0016052">
    <property type="term" value="P:carbohydrate catabolic process"/>
    <property type="evidence" value="ECO:0007669"/>
    <property type="project" value="InterPro"/>
</dbReference>
<dbReference type="PROSITE" id="PS51257">
    <property type="entry name" value="PROKAR_LIPOPROTEIN"/>
    <property type="match status" value="1"/>
</dbReference>
<dbReference type="InterPro" id="IPR045670">
    <property type="entry name" value="DUF5916"/>
</dbReference>
<feature type="chain" id="PRO_5007506836" evidence="1">
    <location>
        <begin position="29"/>
        <end position="897"/>
    </location>
</feature>
<feature type="domain" description="Carbohydrate-binding" evidence="2">
    <location>
        <begin position="60"/>
        <end position="228"/>
    </location>
</feature>
<sequence length="897" mass="98034">MLRISWCSVGSTLVVACALSIGTATGQAQPGPSAPVAASVVPRAPKVAQATRLSGAAPRIDGALDDPVWQSATPLRDFVQRIPDEGAIPSERTEVRVLYDDRALYVSAHLRRQDPAAIRTSVTRRDGESDAETFTVSLDTYLDRRTAYSFTVSSGGVRGDAYHSQDSEDSGRELQFDPIWSARTQVDSTGWTAEMRIPFSQLRFNAASEQTWGMQLTRYVADKAERIQWALIPIDAAGFSSRFGRLEGIRGLAPARRVEVLPYIATEVAYRAADTRANPFLDRYGARLGGDLKVGLGPNLTLDATINPDFGQVESDPAIVNLTAFEQVFEERRTFFIEGNELLTGRGQSFIGRPTWFYSRRVGAPPRGSVQGDYVDTPTNTTITTAAKVTGRLKSGLSVGALAALTPREFARSYTAADESTGRTAVEPPSSFGVMRLQQEFGSQQSNVGVSLTSVQRALDSRGGLEALLPGNAVAGGIDWKLRYKQGMYEITGWVGGSHVSGSTAAITRLQRNSAHFFQRPDQQHIAFDSTRRSLTGNSASLRLDKNAGRFTLGGIQISARSPEFEINDAGQMRSGDDIDFNADVQLRDTKPNKYVRLFNFGTATQAGWNYGGIRQYWRVSENASATLHNFMRVSAGVTLHMGSQSDDLTRGGPLMATPNGYQLTAALNSRANVPTTWSARTTYFDDTFGGWSVSTSTTLTVRPASRWQASMDPTWSRVVDGRQYIATRSGGRSATYNQRYIFSSIERSTVSARFRLNYAFTPNFTVEGYAEPFAASGRFYDHGELSAPRSAEQRVYGTEASGTSVMVNPDGTRTVRDGASTFTLPALDFNRLSFRSNLVLRWEWLPGSTAFLIWQQSRAGQDPTGRLIGAGDLLDATRSAGDNFLVAKLSWLFGVR</sequence>
<accession>A0A143BH52</accession>
<dbReference type="GO" id="GO:0004553">
    <property type="term" value="F:hydrolase activity, hydrolyzing O-glycosyl compounds"/>
    <property type="evidence" value="ECO:0007669"/>
    <property type="project" value="InterPro"/>
</dbReference>
<name>A0A143BH52_9BACT</name>
<evidence type="ECO:0000313" key="5">
    <source>
        <dbReference type="Proteomes" id="UP000076404"/>
    </source>
</evidence>
<feature type="signal peptide" evidence="1">
    <location>
        <begin position="1"/>
        <end position="28"/>
    </location>
</feature>
<dbReference type="Gene3D" id="2.60.40.1190">
    <property type="match status" value="1"/>
</dbReference>
<dbReference type="Pfam" id="PF06452">
    <property type="entry name" value="CBM9_1"/>
    <property type="match status" value="1"/>
</dbReference>
<evidence type="ECO:0000313" key="4">
    <source>
        <dbReference type="EMBL" id="AMW03923.1"/>
    </source>
</evidence>
<keyword evidence="1" id="KW-0732">Signal</keyword>
<dbReference type="eggNOG" id="COG2091">
    <property type="taxonomic scope" value="Bacteria"/>
</dbReference>
<dbReference type="CDD" id="cd09618">
    <property type="entry name" value="CBM9_like_2"/>
    <property type="match status" value="1"/>
</dbReference>
<dbReference type="SUPFAM" id="SSF49344">
    <property type="entry name" value="CBD9-like"/>
    <property type="match status" value="1"/>
</dbReference>
<dbReference type="AlphaFoldDB" id="A0A143BH52"/>
<evidence type="ECO:0000259" key="2">
    <source>
        <dbReference type="Pfam" id="PF06452"/>
    </source>
</evidence>
<proteinExistence type="predicted"/>
<dbReference type="Proteomes" id="UP000076404">
    <property type="component" value="Chromosome"/>
</dbReference>
<gene>
    <name evidence="4" type="ORF">GEMMAAP_01840</name>
</gene>
<dbReference type="Pfam" id="PF19313">
    <property type="entry name" value="DUF5916"/>
    <property type="match status" value="1"/>
</dbReference>